<evidence type="ECO:0000313" key="2">
    <source>
        <dbReference type="EMBL" id="CAG7786558.1"/>
    </source>
</evidence>
<dbReference type="InterPro" id="IPR051856">
    <property type="entry name" value="CSR-E3_Ligase_Protein"/>
</dbReference>
<feature type="transmembrane region" description="Helical" evidence="1">
    <location>
        <begin position="418"/>
        <end position="437"/>
    </location>
</feature>
<keyword evidence="1" id="KW-1133">Transmembrane helix</keyword>
<sequence>MAPGCRCREILQTFYCCAGVNRFLLTLIIYSGLIYLLLYLQFKDANQLYLALGTVTSGLVVSILATIFTPFRCILCLCIPEVTSSIGRKLILTILVVVVLSGPITNTMENLNRTSSTMTCVAEILEEQAYESKALLKEANQRIEEKLLGVLESVKKIPKVLTQDVLQPLVQQLDTVWEALDTAGKSVKDISKKCDNSVRSVRSNCARETGNVLSKCKGLRIPIPSIPFVKIPDIDLSSICSPLNSFPDTCKVFDMSALCAPLTNIGNLETYLPGFSEYITKFKNLLELNVQVEKLKTETESNLRNVTETIKERAKASFQEWNDFFNEIVKYLKWFLSSTILLLPIGATLFCRSVKKSPEDVRKEEASFMKKIFKEKKKGRKTKKQKSVTKKLIPILAITIGFTLVFVLERAVHMSVEVAKSSSVAMGMLLMLLTVFVEERVLKKRLNIVRFFYPDAVLWECEKGQNNEAFNE</sequence>
<evidence type="ECO:0008006" key="4">
    <source>
        <dbReference type="Google" id="ProtNLM"/>
    </source>
</evidence>
<feature type="transmembrane region" description="Helical" evidence="1">
    <location>
        <begin position="48"/>
        <end position="69"/>
    </location>
</feature>
<feature type="transmembrane region" description="Helical" evidence="1">
    <location>
        <begin position="23"/>
        <end position="42"/>
    </location>
</feature>
<keyword evidence="3" id="KW-1185">Reference proteome</keyword>
<dbReference type="PANTHER" id="PTHR21041">
    <property type="entry name" value="DENDRITIC CELL-SPECIFIC TRANSMEMBRANE PROTEIN"/>
    <property type="match status" value="1"/>
</dbReference>
<dbReference type="PANTHER" id="PTHR21041:SF17">
    <property type="entry name" value="E3 UBIQUITIN-PROTEIN LIGASE DCST1"/>
    <property type="match status" value="1"/>
</dbReference>
<evidence type="ECO:0000313" key="3">
    <source>
        <dbReference type="Proteomes" id="UP000708208"/>
    </source>
</evidence>
<gene>
    <name evidence="2" type="ORF">AFUS01_LOCUS25122</name>
</gene>
<dbReference type="EMBL" id="CAJVCH010320305">
    <property type="protein sequence ID" value="CAG7786558.1"/>
    <property type="molecule type" value="Genomic_DNA"/>
</dbReference>
<evidence type="ECO:0000256" key="1">
    <source>
        <dbReference type="SAM" id="Phobius"/>
    </source>
</evidence>
<feature type="transmembrane region" description="Helical" evidence="1">
    <location>
        <begin position="334"/>
        <end position="354"/>
    </location>
</feature>
<dbReference type="AlphaFoldDB" id="A0A8J2L2M8"/>
<feature type="transmembrane region" description="Helical" evidence="1">
    <location>
        <begin position="90"/>
        <end position="108"/>
    </location>
</feature>
<dbReference type="Proteomes" id="UP000708208">
    <property type="component" value="Unassembled WGS sequence"/>
</dbReference>
<feature type="transmembrane region" description="Helical" evidence="1">
    <location>
        <begin position="392"/>
        <end position="412"/>
    </location>
</feature>
<name>A0A8J2L2M8_9HEXA</name>
<dbReference type="OrthoDB" id="6598372at2759"/>
<keyword evidence="1" id="KW-0472">Membrane</keyword>
<organism evidence="2 3">
    <name type="scientific">Allacma fusca</name>
    <dbReference type="NCBI Taxonomy" id="39272"/>
    <lineage>
        <taxon>Eukaryota</taxon>
        <taxon>Metazoa</taxon>
        <taxon>Ecdysozoa</taxon>
        <taxon>Arthropoda</taxon>
        <taxon>Hexapoda</taxon>
        <taxon>Collembola</taxon>
        <taxon>Symphypleona</taxon>
        <taxon>Sminthuridae</taxon>
        <taxon>Allacma</taxon>
    </lineage>
</organism>
<protein>
    <recommendedName>
        <fullName evidence="4">Dendritic cell-specific transmembrane protein-like domain-containing protein</fullName>
    </recommendedName>
</protein>
<keyword evidence="1" id="KW-0812">Transmembrane</keyword>
<comment type="caution">
    <text evidence="2">The sequence shown here is derived from an EMBL/GenBank/DDBJ whole genome shotgun (WGS) entry which is preliminary data.</text>
</comment>
<accession>A0A8J2L2M8</accession>
<reference evidence="2" key="1">
    <citation type="submission" date="2021-06" db="EMBL/GenBank/DDBJ databases">
        <authorList>
            <person name="Hodson N. C."/>
            <person name="Mongue J. A."/>
            <person name="Jaron S. K."/>
        </authorList>
    </citation>
    <scope>NUCLEOTIDE SEQUENCE</scope>
</reference>
<proteinExistence type="predicted"/>